<evidence type="ECO:0000313" key="1">
    <source>
        <dbReference type="EMBL" id="KAK1305094.1"/>
    </source>
</evidence>
<gene>
    <name evidence="1" type="ORF">QJS10_CPB11g00919</name>
</gene>
<evidence type="ECO:0000313" key="2">
    <source>
        <dbReference type="Proteomes" id="UP001180020"/>
    </source>
</evidence>
<organism evidence="1 2">
    <name type="scientific">Acorus calamus</name>
    <name type="common">Sweet flag</name>
    <dbReference type="NCBI Taxonomy" id="4465"/>
    <lineage>
        <taxon>Eukaryota</taxon>
        <taxon>Viridiplantae</taxon>
        <taxon>Streptophyta</taxon>
        <taxon>Embryophyta</taxon>
        <taxon>Tracheophyta</taxon>
        <taxon>Spermatophyta</taxon>
        <taxon>Magnoliopsida</taxon>
        <taxon>Liliopsida</taxon>
        <taxon>Acoraceae</taxon>
        <taxon>Acorus</taxon>
    </lineage>
</organism>
<accession>A0AAV9DWB7</accession>
<dbReference type="EMBL" id="JAUJYO010000011">
    <property type="protein sequence ID" value="KAK1305094.1"/>
    <property type="molecule type" value="Genomic_DNA"/>
</dbReference>
<dbReference type="AlphaFoldDB" id="A0AAV9DWB7"/>
<comment type="caution">
    <text evidence="1">The sequence shown here is derived from an EMBL/GenBank/DDBJ whole genome shotgun (WGS) entry which is preliminary data.</text>
</comment>
<keyword evidence="2" id="KW-1185">Reference proteome</keyword>
<dbReference type="Proteomes" id="UP001180020">
    <property type="component" value="Unassembled WGS sequence"/>
</dbReference>
<sequence length="129" mass="14500">MHDCLNGVVLRAHPIMKSVSVWKSSKILSMGKDNDKSPFVHCSEQFHLLTADQVDPELTIGQQEEYLFRPHEEALVLEKLKMGAIQRRIKEGIIEGIGKRKLVEVSCAQGSTHRAIHSVDATTWDLPDV</sequence>
<proteinExistence type="predicted"/>
<reference evidence="1" key="1">
    <citation type="journal article" date="2023" name="Nat. Commun.">
        <title>Diploid and tetraploid genomes of Acorus and the evolution of monocots.</title>
        <authorList>
            <person name="Ma L."/>
            <person name="Liu K.W."/>
            <person name="Li Z."/>
            <person name="Hsiao Y.Y."/>
            <person name="Qi Y."/>
            <person name="Fu T."/>
            <person name="Tang G.D."/>
            <person name="Zhang D."/>
            <person name="Sun W.H."/>
            <person name="Liu D.K."/>
            <person name="Li Y."/>
            <person name="Chen G.Z."/>
            <person name="Liu X.D."/>
            <person name="Liao X.Y."/>
            <person name="Jiang Y.T."/>
            <person name="Yu X."/>
            <person name="Hao Y."/>
            <person name="Huang J."/>
            <person name="Zhao X.W."/>
            <person name="Ke S."/>
            <person name="Chen Y.Y."/>
            <person name="Wu W.L."/>
            <person name="Hsu J.L."/>
            <person name="Lin Y.F."/>
            <person name="Huang M.D."/>
            <person name="Li C.Y."/>
            <person name="Huang L."/>
            <person name="Wang Z.W."/>
            <person name="Zhao X."/>
            <person name="Zhong W.Y."/>
            <person name="Peng D.H."/>
            <person name="Ahmad S."/>
            <person name="Lan S."/>
            <person name="Zhang J.S."/>
            <person name="Tsai W.C."/>
            <person name="Van de Peer Y."/>
            <person name="Liu Z.J."/>
        </authorList>
    </citation>
    <scope>NUCLEOTIDE SEQUENCE</scope>
    <source>
        <strain evidence="1">CP</strain>
    </source>
</reference>
<name>A0AAV9DWB7_ACOCL</name>
<protein>
    <submittedName>
        <fullName evidence="1">Uncharacterized protein</fullName>
    </submittedName>
</protein>
<reference evidence="1" key="2">
    <citation type="submission" date="2023-06" db="EMBL/GenBank/DDBJ databases">
        <authorList>
            <person name="Ma L."/>
            <person name="Liu K.-W."/>
            <person name="Li Z."/>
            <person name="Hsiao Y.-Y."/>
            <person name="Qi Y."/>
            <person name="Fu T."/>
            <person name="Tang G."/>
            <person name="Zhang D."/>
            <person name="Sun W.-H."/>
            <person name="Liu D.-K."/>
            <person name="Li Y."/>
            <person name="Chen G.-Z."/>
            <person name="Liu X.-D."/>
            <person name="Liao X.-Y."/>
            <person name="Jiang Y.-T."/>
            <person name="Yu X."/>
            <person name="Hao Y."/>
            <person name="Huang J."/>
            <person name="Zhao X.-W."/>
            <person name="Ke S."/>
            <person name="Chen Y.-Y."/>
            <person name="Wu W.-L."/>
            <person name="Hsu J.-L."/>
            <person name="Lin Y.-F."/>
            <person name="Huang M.-D."/>
            <person name="Li C.-Y."/>
            <person name="Huang L."/>
            <person name="Wang Z.-W."/>
            <person name="Zhao X."/>
            <person name="Zhong W.-Y."/>
            <person name="Peng D.-H."/>
            <person name="Ahmad S."/>
            <person name="Lan S."/>
            <person name="Zhang J.-S."/>
            <person name="Tsai W.-C."/>
            <person name="Van De Peer Y."/>
            <person name="Liu Z.-J."/>
        </authorList>
    </citation>
    <scope>NUCLEOTIDE SEQUENCE</scope>
    <source>
        <strain evidence="1">CP</strain>
        <tissue evidence="1">Leaves</tissue>
    </source>
</reference>